<sequence>MRLLISIYLIIFYQRYYIYSFRRQGVAVKGRILCNDKPAMNEIVKIFDIDRNPGDEDDLLDEKLSNKNGQFMLNGYTRELTTIEPELRIYFDCNDGDRPCMRMITIPVPPKYIHSGKVVDWYDIGQLDLYYKIQGERRSCDY</sequence>
<dbReference type="Pfam" id="PF01060">
    <property type="entry name" value="TTR-52"/>
    <property type="match status" value="1"/>
</dbReference>
<evidence type="ECO:0000256" key="1">
    <source>
        <dbReference type="ARBA" id="ARBA00004613"/>
    </source>
</evidence>
<evidence type="ECO:0000256" key="2">
    <source>
        <dbReference type="ARBA" id="ARBA00010112"/>
    </source>
</evidence>
<keyword evidence="3" id="KW-0964">Secreted</keyword>
<evidence type="ECO:0000313" key="5">
    <source>
        <dbReference type="Proteomes" id="UP000038045"/>
    </source>
</evidence>
<dbReference type="InterPro" id="IPR038479">
    <property type="entry name" value="Transthyretin-like_sf"/>
</dbReference>
<evidence type="ECO:0000313" key="6">
    <source>
        <dbReference type="WBParaSite" id="PTRK_0001667300.1"/>
    </source>
</evidence>
<dbReference type="PANTHER" id="PTHR21700:SF56">
    <property type="entry name" value="TRANSTHYRETIN-LIKE FAMILY PROTEIN"/>
    <property type="match status" value="1"/>
</dbReference>
<comment type="similarity">
    <text evidence="2">Belongs to the nematode transthyretin-like family.</text>
</comment>
<comment type="subcellular location">
    <subcellularLocation>
        <location evidence="1">Secreted</location>
    </subcellularLocation>
</comment>
<dbReference type="Proteomes" id="UP000038045">
    <property type="component" value="Unplaced"/>
</dbReference>
<accession>A0A0N5A4P5</accession>
<dbReference type="GO" id="GO:0005576">
    <property type="term" value="C:extracellular region"/>
    <property type="evidence" value="ECO:0007669"/>
    <property type="project" value="UniProtKB-SubCell"/>
</dbReference>
<dbReference type="GO" id="GO:0009986">
    <property type="term" value="C:cell surface"/>
    <property type="evidence" value="ECO:0007669"/>
    <property type="project" value="InterPro"/>
</dbReference>
<organism evidence="5 6">
    <name type="scientific">Parastrongyloides trichosuri</name>
    <name type="common">Possum-specific nematode worm</name>
    <dbReference type="NCBI Taxonomy" id="131310"/>
    <lineage>
        <taxon>Eukaryota</taxon>
        <taxon>Metazoa</taxon>
        <taxon>Ecdysozoa</taxon>
        <taxon>Nematoda</taxon>
        <taxon>Chromadorea</taxon>
        <taxon>Rhabditida</taxon>
        <taxon>Tylenchina</taxon>
        <taxon>Panagrolaimomorpha</taxon>
        <taxon>Strongyloidoidea</taxon>
        <taxon>Strongyloididae</taxon>
        <taxon>Parastrongyloides</taxon>
    </lineage>
</organism>
<dbReference type="Gene3D" id="2.60.40.3330">
    <property type="match status" value="1"/>
</dbReference>
<name>A0A0N5A4P5_PARTI</name>
<evidence type="ECO:0000256" key="3">
    <source>
        <dbReference type="ARBA" id="ARBA00022525"/>
    </source>
</evidence>
<dbReference type="InterPro" id="IPR001534">
    <property type="entry name" value="Transthyretin-like"/>
</dbReference>
<reference evidence="6" key="1">
    <citation type="submission" date="2017-02" db="UniProtKB">
        <authorList>
            <consortium name="WormBaseParasite"/>
        </authorList>
    </citation>
    <scope>IDENTIFICATION</scope>
</reference>
<keyword evidence="5" id="KW-1185">Reference proteome</keyword>
<dbReference type="WBParaSite" id="PTRK_0001667300.1">
    <property type="protein sequence ID" value="PTRK_0001667300.1"/>
    <property type="gene ID" value="PTRK_0001667300"/>
</dbReference>
<keyword evidence="4" id="KW-0732">Signal</keyword>
<evidence type="ECO:0000256" key="4">
    <source>
        <dbReference type="ARBA" id="ARBA00022729"/>
    </source>
</evidence>
<proteinExistence type="inferred from homology"/>
<protein>
    <submittedName>
        <fullName evidence="6">Transthyretin-like family protein</fullName>
    </submittedName>
</protein>
<dbReference type="PANTHER" id="PTHR21700">
    <property type="entry name" value="TRANSTHYRETIN-LIKE FAMILY PROTEIN-RELATED"/>
    <property type="match status" value="1"/>
</dbReference>
<dbReference type="AlphaFoldDB" id="A0A0N5A4P5"/>